<feature type="compositionally biased region" description="Basic and acidic residues" evidence="1">
    <location>
        <begin position="1"/>
        <end position="12"/>
    </location>
</feature>
<dbReference type="EnsemblMetazoa" id="CapteT188530">
    <property type="protein sequence ID" value="CapteP188530"/>
    <property type="gene ID" value="CapteG188530"/>
</dbReference>
<gene>
    <name evidence="2" type="ORF">CAPTEDRAFT_188530</name>
</gene>
<feature type="compositionally biased region" description="Polar residues" evidence="1">
    <location>
        <begin position="20"/>
        <end position="52"/>
    </location>
</feature>
<feature type="compositionally biased region" description="Basic and acidic residues" evidence="1">
    <location>
        <begin position="92"/>
        <end position="109"/>
    </location>
</feature>
<dbReference type="EMBL" id="AMQN01010039">
    <property type="status" value="NOT_ANNOTATED_CDS"/>
    <property type="molecule type" value="Genomic_DNA"/>
</dbReference>
<dbReference type="Proteomes" id="UP000014760">
    <property type="component" value="Unassembled WGS sequence"/>
</dbReference>
<dbReference type="EMBL" id="KB306857">
    <property type="protein sequence ID" value="ELT99415.1"/>
    <property type="molecule type" value="Genomic_DNA"/>
</dbReference>
<reference evidence="2 4" key="2">
    <citation type="journal article" date="2013" name="Nature">
        <title>Insights into bilaterian evolution from three spiralian genomes.</title>
        <authorList>
            <person name="Simakov O."/>
            <person name="Marletaz F."/>
            <person name="Cho S.J."/>
            <person name="Edsinger-Gonzales E."/>
            <person name="Havlak P."/>
            <person name="Hellsten U."/>
            <person name="Kuo D.H."/>
            <person name="Larsson T."/>
            <person name="Lv J."/>
            <person name="Arendt D."/>
            <person name="Savage R."/>
            <person name="Osoegawa K."/>
            <person name="de Jong P."/>
            <person name="Grimwood J."/>
            <person name="Chapman J.A."/>
            <person name="Shapiro H."/>
            <person name="Aerts A."/>
            <person name="Otillar R.P."/>
            <person name="Terry A.Y."/>
            <person name="Boore J.L."/>
            <person name="Grigoriev I.V."/>
            <person name="Lindberg D.R."/>
            <person name="Seaver E.C."/>
            <person name="Weisblat D.A."/>
            <person name="Putnam N.H."/>
            <person name="Rokhsar D.S."/>
        </authorList>
    </citation>
    <scope>NUCLEOTIDE SEQUENCE</scope>
    <source>
        <strain evidence="2 4">I ESC-2004</strain>
    </source>
</reference>
<dbReference type="AlphaFoldDB" id="R7U8I4"/>
<protein>
    <submittedName>
        <fullName evidence="2 3">Uncharacterized protein</fullName>
    </submittedName>
</protein>
<reference evidence="3" key="3">
    <citation type="submission" date="2015-06" db="UniProtKB">
        <authorList>
            <consortium name="EnsemblMetazoa"/>
        </authorList>
    </citation>
    <scope>IDENTIFICATION</scope>
</reference>
<evidence type="ECO:0000313" key="4">
    <source>
        <dbReference type="Proteomes" id="UP000014760"/>
    </source>
</evidence>
<dbReference type="HOGENOM" id="CLU_2186435_0_0_1"/>
<evidence type="ECO:0000313" key="3">
    <source>
        <dbReference type="EnsemblMetazoa" id="CapteP188530"/>
    </source>
</evidence>
<proteinExistence type="predicted"/>
<reference evidence="4" key="1">
    <citation type="submission" date="2012-12" db="EMBL/GenBank/DDBJ databases">
        <authorList>
            <person name="Hellsten U."/>
            <person name="Grimwood J."/>
            <person name="Chapman J.A."/>
            <person name="Shapiro H."/>
            <person name="Aerts A."/>
            <person name="Otillar R.P."/>
            <person name="Terry A.Y."/>
            <person name="Boore J.L."/>
            <person name="Simakov O."/>
            <person name="Marletaz F."/>
            <person name="Cho S.-J."/>
            <person name="Edsinger-Gonzales E."/>
            <person name="Havlak P."/>
            <person name="Kuo D.-H."/>
            <person name="Larsson T."/>
            <person name="Lv J."/>
            <person name="Arendt D."/>
            <person name="Savage R."/>
            <person name="Osoegawa K."/>
            <person name="de Jong P."/>
            <person name="Lindberg D.R."/>
            <person name="Seaver E.C."/>
            <person name="Weisblat D.A."/>
            <person name="Putnam N.H."/>
            <person name="Grigoriev I.V."/>
            <person name="Rokhsar D.S."/>
        </authorList>
    </citation>
    <scope>NUCLEOTIDE SEQUENCE</scope>
    <source>
        <strain evidence="4">I ESC-2004</strain>
    </source>
</reference>
<organism evidence="2">
    <name type="scientific">Capitella teleta</name>
    <name type="common">Polychaete worm</name>
    <dbReference type="NCBI Taxonomy" id="283909"/>
    <lineage>
        <taxon>Eukaryota</taxon>
        <taxon>Metazoa</taxon>
        <taxon>Spiralia</taxon>
        <taxon>Lophotrochozoa</taxon>
        <taxon>Annelida</taxon>
        <taxon>Polychaeta</taxon>
        <taxon>Sedentaria</taxon>
        <taxon>Scolecida</taxon>
        <taxon>Capitellidae</taxon>
        <taxon>Capitella</taxon>
    </lineage>
</organism>
<sequence length="109" mass="12364">MTDNAMRIDHSVLEGFPNMGCTSSTPGTTFQTKEQRNYHGTQYYNQNQNGAYPTQQPPPQQQQQQQQQQQPQVMNSPPPQPTEQPGLLNKAVDMHTVDSYSRDKVNLSE</sequence>
<evidence type="ECO:0000256" key="1">
    <source>
        <dbReference type="SAM" id="MobiDB-lite"/>
    </source>
</evidence>
<feature type="region of interest" description="Disordered" evidence="1">
    <location>
        <begin position="1"/>
        <end position="109"/>
    </location>
</feature>
<evidence type="ECO:0000313" key="2">
    <source>
        <dbReference type="EMBL" id="ELT99415.1"/>
    </source>
</evidence>
<feature type="compositionally biased region" description="Low complexity" evidence="1">
    <location>
        <begin position="61"/>
        <end position="75"/>
    </location>
</feature>
<keyword evidence="4" id="KW-1185">Reference proteome</keyword>
<accession>R7U8I4</accession>
<name>R7U8I4_CAPTE</name>